<dbReference type="Proteomes" id="UP000193920">
    <property type="component" value="Unassembled WGS sequence"/>
</dbReference>
<name>A0A1Y2B1R8_9FUNG</name>
<organism evidence="2 3">
    <name type="scientific">Neocallimastix californiae</name>
    <dbReference type="NCBI Taxonomy" id="1754190"/>
    <lineage>
        <taxon>Eukaryota</taxon>
        <taxon>Fungi</taxon>
        <taxon>Fungi incertae sedis</taxon>
        <taxon>Chytridiomycota</taxon>
        <taxon>Chytridiomycota incertae sedis</taxon>
        <taxon>Neocallimastigomycetes</taxon>
        <taxon>Neocallimastigales</taxon>
        <taxon>Neocallimastigaceae</taxon>
        <taxon>Neocallimastix</taxon>
    </lineage>
</organism>
<dbReference type="Pfam" id="PF02558">
    <property type="entry name" value="ApbA"/>
    <property type="match status" value="1"/>
</dbReference>
<comment type="caution">
    <text evidence="2">The sequence shown here is derived from an EMBL/GenBank/DDBJ whole genome shotgun (WGS) entry which is preliminary data.</text>
</comment>
<dbReference type="InterPro" id="IPR036291">
    <property type="entry name" value="NAD(P)-bd_dom_sf"/>
</dbReference>
<dbReference type="AlphaFoldDB" id="A0A1Y2B1R8"/>
<sequence>MKILVYGVGAIGSLMVHYLCTAGNEVTIVARSTYEELKENGLIIEHYLQNKKTTIDHPKVVKEADLSEKYDMVISVMQGQQQLPLLETFSKLNTELIVLVGNNWECEKCESYIKEQKTSKRVQFGFQNSAGHREGAKAVVGRLPTTELIVGGLHTAANPEDLKLLQEAFHTKGYKITAIDDMYGYYMYHIAEIMPYAYICYKYDYDLKKVTSNDIKMVMQATNECFNYLKSNNIKVMPPKEDEYYDGGIKKFMMSSLYRIMSKTVLGKLMVSDHCKNGIKEIKYLDDKFDDYRKNHPGTSMPTWDALRQYSTGKL</sequence>
<accession>A0A1Y2B1R8</accession>
<evidence type="ECO:0000259" key="1">
    <source>
        <dbReference type="Pfam" id="PF02558"/>
    </source>
</evidence>
<feature type="domain" description="Ketopantoate reductase N-terminal" evidence="1">
    <location>
        <begin position="3"/>
        <end position="102"/>
    </location>
</feature>
<dbReference type="EMBL" id="MCOG01000184">
    <property type="protein sequence ID" value="ORY28684.1"/>
    <property type="molecule type" value="Genomic_DNA"/>
</dbReference>
<dbReference type="SUPFAM" id="SSF51735">
    <property type="entry name" value="NAD(P)-binding Rossmann-fold domains"/>
    <property type="match status" value="1"/>
</dbReference>
<keyword evidence="3" id="KW-1185">Reference proteome</keyword>
<dbReference type="Gene3D" id="3.40.50.720">
    <property type="entry name" value="NAD(P)-binding Rossmann-like Domain"/>
    <property type="match status" value="1"/>
</dbReference>
<proteinExistence type="predicted"/>
<evidence type="ECO:0000313" key="2">
    <source>
        <dbReference type="EMBL" id="ORY28684.1"/>
    </source>
</evidence>
<reference evidence="2 3" key="1">
    <citation type="submission" date="2016-08" db="EMBL/GenBank/DDBJ databases">
        <title>A Parts List for Fungal Cellulosomes Revealed by Comparative Genomics.</title>
        <authorList>
            <consortium name="DOE Joint Genome Institute"/>
            <person name="Haitjema C.H."/>
            <person name="Gilmore S.P."/>
            <person name="Henske J.K."/>
            <person name="Solomon K.V."/>
            <person name="De Groot R."/>
            <person name="Kuo A."/>
            <person name="Mondo S.J."/>
            <person name="Salamov A.A."/>
            <person name="Labutti K."/>
            <person name="Zhao Z."/>
            <person name="Chiniquy J."/>
            <person name="Barry K."/>
            <person name="Brewer H.M."/>
            <person name="Purvine S.O."/>
            <person name="Wright A.T."/>
            <person name="Boxma B."/>
            <person name="Van Alen T."/>
            <person name="Hackstein J.H."/>
            <person name="Baker S.E."/>
            <person name="Grigoriev I.V."/>
            <person name="O'Malley M.A."/>
        </authorList>
    </citation>
    <scope>NUCLEOTIDE SEQUENCE [LARGE SCALE GENOMIC DNA]</scope>
    <source>
        <strain evidence="2 3">G1</strain>
    </source>
</reference>
<dbReference type="OrthoDB" id="3609at2759"/>
<dbReference type="InterPro" id="IPR013332">
    <property type="entry name" value="KPR_N"/>
</dbReference>
<gene>
    <name evidence="2" type="ORF">LY90DRAFT_705667</name>
</gene>
<protein>
    <submittedName>
        <fullName evidence="2">Ketopantoate reductase</fullName>
    </submittedName>
</protein>
<evidence type="ECO:0000313" key="3">
    <source>
        <dbReference type="Proteomes" id="UP000193920"/>
    </source>
</evidence>